<accession>A0ABQ9EIW8</accession>
<protein>
    <recommendedName>
        <fullName evidence="6">Sulfatase N-terminal domain-containing protein</fullName>
    </recommendedName>
</protein>
<dbReference type="PANTHER" id="PTHR10342:SF274">
    <property type="entry name" value="ARYLSULFATASE B"/>
    <property type="match status" value="1"/>
</dbReference>
<evidence type="ECO:0000256" key="3">
    <source>
        <dbReference type="ARBA" id="ARBA00022723"/>
    </source>
</evidence>
<keyword evidence="5" id="KW-0325">Glycoprotein</keyword>
<evidence type="ECO:0000256" key="5">
    <source>
        <dbReference type="ARBA" id="ARBA00023180"/>
    </source>
</evidence>
<dbReference type="Gene3D" id="3.30.1120.10">
    <property type="match status" value="1"/>
</dbReference>
<evidence type="ECO:0000256" key="4">
    <source>
        <dbReference type="ARBA" id="ARBA00022837"/>
    </source>
</evidence>
<evidence type="ECO:0000256" key="1">
    <source>
        <dbReference type="ARBA" id="ARBA00001913"/>
    </source>
</evidence>
<evidence type="ECO:0000313" key="7">
    <source>
        <dbReference type="EMBL" id="KAJ8305135.1"/>
    </source>
</evidence>
<dbReference type="CDD" id="cd16029">
    <property type="entry name" value="4-S"/>
    <property type="match status" value="1"/>
</dbReference>
<reference evidence="7 8" key="1">
    <citation type="submission" date="2022-12" db="EMBL/GenBank/DDBJ databases">
        <title>Chromosome-level genome of Tegillarca granosa.</title>
        <authorList>
            <person name="Kim J."/>
        </authorList>
    </citation>
    <scope>NUCLEOTIDE SEQUENCE [LARGE SCALE GENOMIC DNA]</scope>
    <source>
        <strain evidence="7">Teg-2019</strain>
        <tissue evidence="7">Adductor muscle</tissue>
    </source>
</reference>
<comment type="cofactor">
    <cofactor evidence="1">
        <name>Ca(2+)</name>
        <dbReference type="ChEBI" id="CHEBI:29108"/>
    </cofactor>
</comment>
<evidence type="ECO:0000256" key="2">
    <source>
        <dbReference type="ARBA" id="ARBA00008779"/>
    </source>
</evidence>
<dbReference type="SUPFAM" id="SSF53649">
    <property type="entry name" value="Alkaline phosphatase-like"/>
    <property type="match status" value="1"/>
</dbReference>
<organism evidence="7 8">
    <name type="scientific">Tegillarca granosa</name>
    <name type="common">Malaysian cockle</name>
    <name type="synonym">Anadara granosa</name>
    <dbReference type="NCBI Taxonomy" id="220873"/>
    <lineage>
        <taxon>Eukaryota</taxon>
        <taxon>Metazoa</taxon>
        <taxon>Spiralia</taxon>
        <taxon>Lophotrochozoa</taxon>
        <taxon>Mollusca</taxon>
        <taxon>Bivalvia</taxon>
        <taxon>Autobranchia</taxon>
        <taxon>Pteriomorphia</taxon>
        <taxon>Arcoida</taxon>
        <taxon>Arcoidea</taxon>
        <taxon>Arcidae</taxon>
        <taxon>Tegillarca</taxon>
    </lineage>
</organism>
<dbReference type="Proteomes" id="UP001217089">
    <property type="component" value="Unassembled WGS sequence"/>
</dbReference>
<dbReference type="EMBL" id="JARBDR010000855">
    <property type="protein sequence ID" value="KAJ8305135.1"/>
    <property type="molecule type" value="Genomic_DNA"/>
</dbReference>
<feature type="domain" description="Sulfatase N-terminal" evidence="6">
    <location>
        <begin position="8"/>
        <end position="207"/>
    </location>
</feature>
<name>A0ABQ9EIW8_TEGGR</name>
<keyword evidence="8" id="KW-1185">Reference proteome</keyword>
<keyword evidence="4" id="KW-0106">Calcium</keyword>
<proteinExistence type="inferred from homology"/>
<dbReference type="PANTHER" id="PTHR10342">
    <property type="entry name" value="ARYLSULFATASE"/>
    <property type="match status" value="1"/>
</dbReference>
<comment type="caution">
    <text evidence="7">The sequence shown here is derived from an EMBL/GenBank/DDBJ whole genome shotgun (WGS) entry which is preliminary data.</text>
</comment>
<comment type="similarity">
    <text evidence="2">Belongs to the sulfatase family.</text>
</comment>
<dbReference type="InterPro" id="IPR000917">
    <property type="entry name" value="Sulfatase_N"/>
</dbReference>
<dbReference type="Gene3D" id="3.40.720.10">
    <property type="entry name" value="Alkaline Phosphatase, subunit A"/>
    <property type="match status" value="1"/>
</dbReference>
<dbReference type="InterPro" id="IPR047115">
    <property type="entry name" value="ARSB"/>
</dbReference>
<dbReference type="InterPro" id="IPR017850">
    <property type="entry name" value="Alkaline_phosphatase_core_sf"/>
</dbReference>
<gene>
    <name evidence="7" type="ORF">KUTeg_017314</name>
</gene>
<evidence type="ECO:0000259" key="6">
    <source>
        <dbReference type="Pfam" id="PF00884"/>
    </source>
</evidence>
<sequence length="369" mass="41840">MVHCIILGYLGGSENYYTHYRCGDLGKSECGIDFRDNMKPVQYKGQYSTHLYTQKVIDIVNNHTSDQTFMLEYCSHYLIYLAVQAVHSPLQVPDKYVQPYKNINDKNRRIYAGMVAAMDEAVGNITAVFKARGLWDNTVTVFSTDNGGQILSGGNNYPLRGWKGSLWEGGMKGVGFVHSEMLRNKGSKSNALIHVTDWFPTLVSLAGGNLNGTKPLDGFDQWKAISQGADSQREVILHNIDPLYRRSGNPVYTNTFDTSVRAAIRWGDWKLITGNPEHDEILKQEFENLEVTGNWYSNHSNKNKKNVWLFNISEDPTEHTDLSDSKPDLVKQMLDILANYNATAVPCRYPKIDPQANPKYHEGYWGPWQ</sequence>
<evidence type="ECO:0000313" key="8">
    <source>
        <dbReference type="Proteomes" id="UP001217089"/>
    </source>
</evidence>
<keyword evidence="3" id="KW-0479">Metal-binding</keyword>
<dbReference type="Pfam" id="PF00884">
    <property type="entry name" value="Sulfatase"/>
    <property type="match status" value="1"/>
</dbReference>